<dbReference type="PANTHER" id="PTHR10796">
    <property type="entry name" value="PATCHED-RELATED"/>
    <property type="match status" value="1"/>
</dbReference>
<dbReference type="InterPro" id="IPR000731">
    <property type="entry name" value="SSD"/>
</dbReference>
<name>V9K8Y9_CALMI</name>
<dbReference type="GO" id="GO:0016020">
    <property type="term" value="C:membrane"/>
    <property type="evidence" value="ECO:0007669"/>
    <property type="project" value="InterPro"/>
</dbReference>
<dbReference type="FunFam" id="1.20.1640.10:FF:000013">
    <property type="entry name" value="PaTched Related family"/>
    <property type="match status" value="1"/>
</dbReference>
<comment type="function">
    <text evidence="7">May play a role in sperm development or sperm function. However, does not appear to have an essential role in spermatogenesis or male fertility.</text>
</comment>
<dbReference type="AlphaFoldDB" id="V9K8Y9"/>
<evidence type="ECO:0000256" key="4">
    <source>
        <dbReference type="ARBA" id="ARBA00022989"/>
    </source>
</evidence>
<keyword evidence="5 10" id="KW-0472">Membrane</keyword>
<reference evidence="12" key="1">
    <citation type="journal article" date="2014" name="Nature">
        <title>Elephant shark genome provides unique insights into gnathostome evolution.</title>
        <authorList>
            <consortium name="International Elephant Shark Genome Sequencing Consortium"/>
            <person name="Venkatesh B."/>
            <person name="Lee A.P."/>
            <person name="Ravi V."/>
            <person name="Maurya A.K."/>
            <person name="Lian M.M."/>
            <person name="Swann J.B."/>
            <person name="Ohta Y."/>
            <person name="Flajnik M.F."/>
            <person name="Sutoh Y."/>
            <person name="Kasahara M."/>
            <person name="Hoon S."/>
            <person name="Gangu V."/>
            <person name="Roy S.W."/>
            <person name="Irimia M."/>
            <person name="Korzh V."/>
            <person name="Kondrychyn I."/>
            <person name="Lim Z.W."/>
            <person name="Tay B.H."/>
            <person name="Tohari S."/>
            <person name="Kong K.W."/>
            <person name="Ho S."/>
            <person name="Lorente-Galdos B."/>
            <person name="Quilez J."/>
            <person name="Marques-Bonet T."/>
            <person name="Raney B.J."/>
            <person name="Ingham P.W."/>
            <person name="Tay A."/>
            <person name="Hillier L.W."/>
            <person name="Minx P."/>
            <person name="Boehm T."/>
            <person name="Wilson R.K."/>
            <person name="Brenner S."/>
            <person name="Warren W.C."/>
        </authorList>
    </citation>
    <scope>NUCLEOTIDE SEQUENCE</scope>
    <source>
        <tissue evidence="12">Testis</tissue>
    </source>
</reference>
<organism evidence="12">
    <name type="scientific">Callorhinchus milii</name>
    <name type="common">Ghost shark</name>
    <dbReference type="NCBI Taxonomy" id="7868"/>
    <lineage>
        <taxon>Eukaryota</taxon>
        <taxon>Metazoa</taxon>
        <taxon>Chordata</taxon>
        <taxon>Craniata</taxon>
        <taxon>Vertebrata</taxon>
        <taxon>Chondrichthyes</taxon>
        <taxon>Holocephali</taxon>
        <taxon>Chimaeriformes</taxon>
        <taxon>Callorhinchidae</taxon>
        <taxon>Callorhinchus</taxon>
    </lineage>
</organism>
<evidence type="ECO:0000256" key="10">
    <source>
        <dbReference type="SAM" id="Phobius"/>
    </source>
</evidence>
<dbReference type="PANTHER" id="PTHR10796:SF60">
    <property type="entry name" value="PATCHED DOMAIN-CONTAINING PROTEIN 3"/>
    <property type="match status" value="1"/>
</dbReference>
<evidence type="ECO:0000256" key="7">
    <source>
        <dbReference type="ARBA" id="ARBA00057027"/>
    </source>
</evidence>
<feature type="transmembrane region" description="Helical" evidence="10">
    <location>
        <begin position="290"/>
        <end position="313"/>
    </location>
</feature>
<feature type="transmembrane region" description="Helical" evidence="10">
    <location>
        <begin position="29"/>
        <end position="49"/>
    </location>
</feature>
<feature type="transmembrane region" description="Helical" evidence="10">
    <location>
        <begin position="711"/>
        <end position="731"/>
    </location>
</feature>
<feature type="transmembrane region" description="Helical" evidence="10">
    <location>
        <begin position="364"/>
        <end position="383"/>
    </location>
</feature>
<sequence>MARCHTDCLEKPLCKVFGKLGALVGRYPWWFLVIPLIISVALGSGFYFFEQNEANDIEEQFTPIHGQAKSEREFIMKHFPTHDSLPFSAPRLYTEGTFASFIAVAKGGSVLTEAAFKEILRLDGEVKGFVVDKNNYSSLCAKAGDSCFSNVILDCIQYDAGQVESFKFTYPVQNSTECSGFIGLSVGGVKLEGNNIKTASAVRLDYYLRDDDAAENVVYEQWLKKFVEDFQNKSTNLQYIQVSYYTSVSRQTEFEGSSKEIVPLFSITYFLSIFFSIVSCTRLDPVRNKFWVAALGVISAGLAVLTGFGLLLFCGVSFAINTANAPFLILGIGVDDMFIMLSSWQKTKVHAEIEDRMAATYAEAAASITITTLTDVIAFYIGVMTPFRSVQSFCLYTGTTVLFCFIYNVTFFGAVLALNGRRENSNRHWLTFRKIQMHHQPGELKFYGMCCVGGEYDEMSGAETEHPIYLFFRKYYGPFLTIIWTKVFVILLYAGYLAGGIYGCFQLQEGFDLRNLATSSSYVIKFYDHEDMFFSQYGPRVMVSVSESVDYWNTSVQTEIERCMGKFENSTYVDRELSESWLRTYIDISKLMSIDITASDSFIANLPKLFKIVPLFQQDIELSQDNKSITASRFFIQTKNVNDSIAEKDMMVELRDLAKSCIIPLQVYHSAFIYFDQYLVIQINTIQNVVVAAAAMLVVALLLIPNPICSVWVTLAVASILAGVAGFMALWDVNLDSISMINLVICIGFSVDFTAHISYAFVSNDKASANERTIEALYTLGYPIIQGALSTILGVVVLAAANIYIFRTFFKIMFLVILFGAIHGIVFMPVFLTFFGVCGKQKETPTEMESTSKSQLPIDSF</sequence>
<comment type="subcellular location">
    <subcellularLocation>
        <location evidence="8">Cell projection</location>
        <location evidence="8">Cilium</location>
        <location evidence="8">Flagellum membrane</location>
        <topology evidence="8">Multi-pass membrane protein</topology>
    </subcellularLocation>
</comment>
<dbReference type="Pfam" id="PF02460">
    <property type="entry name" value="Patched"/>
    <property type="match status" value="1"/>
</dbReference>
<feature type="transmembrane region" description="Helical" evidence="10">
    <location>
        <begin position="812"/>
        <end position="838"/>
    </location>
</feature>
<feature type="domain" description="SSD" evidence="11">
    <location>
        <begin position="261"/>
        <end position="418"/>
    </location>
</feature>
<comment type="similarity">
    <text evidence="1">Belongs to the patched family.</text>
</comment>
<feature type="transmembrane region" description="Helical" evidence="10">
    <location>
        <begin position="681"/>
        <end position="704"/>
    </location>
</feature>
<evidence type="ECO:0000256" key="3">
    <source>
        <dbReference type="ARBA" id="ARBA00022692"/>
    </source>
</evidence>
<keyword evidence="6" id="KW-0325">Glycoprotein</keyword>
<dbReference type="Gene3D" id="1.20.1640.10">
    <property type="entry name" value="Multidrug efflux transporter AcrB transmembrane domain"/>
    <property type="match status" value="2"/>
</dbReference>
<keyword evidence="2" id="KW-1003">Cell membrane</keyword>
<evidence type="ECO:0000256" key="1">
    <source>
        <dbReference type="ARBA" id="ARBA00005585"/>
    </source>
</evidence>
<feature type="transmembrane region" description="Helical" evidence="10">
    <location>
        <begin position="479"/>
        <end position="505"/>
    </location>
</feature>
<dbReference type="GO" id="GO:0097225">
    <property type="term" value="C:sperm midpiece"/>
    <property type="evidence" value="ECO:0007669"/>
    <property type="project" value="UniProtKB-ARBA"/>
</dbReference>
<feature type="transmembrane region" description="Helical" evidence="10">
    <location>
        <begin position="261"/>
        <end position="278"/>
    </location>
</feature>
<dbReference type="SUPFAM" id="SSF82866">
    <property type="entry name" value="Multidrug efflux transporter AcrB transmembrane domain"/>
    <property type="match status" value="2"/>
</dbReference>
<dbReference type="InterPro" id="IPR003392">
    <property type="entry name" value="PTHD_SSD"/>
</dbReference>
<keyword evidence="4 10" id="KW-1133">Transmembrane helix</keyword>
<feature type="domain" description="SSD" evidence="11">
    <location>
        <begin position="743"/>
        <end position="834"/>
    </location>
</feature>
<proteinExistence type="evidence at transcript level"/>
<feature type="transmembrane region" description="Helical" evidence="10">
    <location>
        <begin position="325"/>
        <end position="344"/>
    </location>
</feature>
<dbReference type="PROSITE" id="PS50156">
    <property type="entry name" value="SSD"/>
    <property type="match status" value="2"/>
</dbReference>
<feature type="transmembrane region" description="Helical" evidence="10">
    <location>
        <begin position="737"/>
        <end position="762"/>
    </location>
</feature>
<evidence type="ECO:0000313" key="12">
    <source>
        <dbReference type="EMBL" id="AFO94148.1"/>
    </source>
</evidence>
<evidence type="ECO:0000256" key="6">
    <source>
        <dbReference type="ARBA" id="ARBA00023180"/>
    </source>
</evidence>
<dbReference type="EMBL" id="JW861631">
    <property type="protein sequence ID" value="AFO94148.1"/>
    <property type="molecule type" value="mRNA"/>
</dbReference>
<evidence type="ECO:0000256" key="9">
    <source>
        <dbReference type="ARBA" id="ARBA00074262"/>
    </source>
</evidence>
<evidence type="ECO:0000256" key="5">
    <source>
        <dbReference type="ARBA" id="ARBA00023136"/>
    </source>
</evidence>
<protein>
    <recommendedName>
        <fullName evidence="9">Patched domain-containing protein 3</fullName>
    </recommendedName>
</protein>
<evidence type="ECO:0000256" key="2">
    <source>
        <dbReference type="ARBA" id="ARBA00022475"/>
    </source>
</evidence>
<feature type="transmembrane region" description="Helical" evidence="10">
    <location>
        <begin position="395"/>
        <end position="418"/>
    </location>
</feature>
<keyword evidence="3 10" id="KW-0812">Transmembrane</keyword>
<dbReference type="InterPro" id="IPR051697">
    <property type="entry name" value="Patched_domain-protein"/>
</dbReference>
<evidence type="ECO:0000259" key="11">
    <source>
        <dbReference type="PROSITE" id="PS50156"/>
    </source>
</evidence>
<feature type="transmembrane region" description="Helical" evidence="10">
    <location>
        <begin position="783"/>
        <end position="806"/>
    </location>
</feature>
<accession>V9K8Y9</accession>
<evidence type="ECO:0000256" key="8">
    <source>
        <dbReference type="ARBA" id="ARBA00060429"/>
    </source>
</evidence>